<dbReference type="EC" id="2.1.1.71" evidence="17"/>
<feature type="transmembrane region" description="Helical" evidence="18">
    <location>
        <begin position="27"/>
        <end position="45"/>
    </location>
</feature>
<dbReference type="EMBL" id="BIMX01000010">
    <property type="protein sequence ID" value="GCE99400.1"/>
    <property type="molecule type" value="Genomic_DNA"/>
</dbReference>
<evidence type="ECO:0000256" key="2">
    <source>
        <dbReference type="ARBA" id="ARBA00005189"/>
    </source>
</evidence>
<dbReference type="Proteomes" id="UP000301737">
    <property type="component" value="Unassembled WGS sequence"/>
</dbReference>
<feature type="topological domain" description="Lumenal" evidence="17">
    <location>
        <begin position="47"/>
        <end position="58"/>
    </location>
</feature>
<dbReference type="PANTHER" id="PTHR15458:SF5">
    <property type="entry name" value="PHOSPHATIDYLETHANOLAMINE N-METHYLTRANSFERASE"/>
    <property type="match status" value="1"/>
</dbReference>
<keyword evidence="12 17" id="KW-0472">Membrane</keyword>
<evidence type="ECO:0000256" key="14">
    <source>
        <dbReference type="ARBA" id="ARBA00023264"/>
    </source>
</evidence>
<evidence type="ECO:0000256" key="9">
    <source>
        <dbReference type="ARBA" id="ARBA00022989"/>
    </source>
</evidence>
<keyword evidence="10 17" id="KW-0443">Lipid metabolism</keyword>
<evidence type="ECO:0000256" key="7">
    <source>
        <dbReference type="ARBA" id="ARBA00022692"/>
    </source>
</evidence>
<comment type="pathway">
    <text evidence="2">Lipid metabolism.</text>
</comment>
<evidence type="ECO:0000256" key="4">
    <source>
        <dbReference type="ARBA" id="ARBA00022603"/>
    </source>
</evidence>
<comment type="catalytic activity">
    <reaction evidence="16 17">
        <text>a 1,2-diacyl-sn-glycero-3-phospho-N-methylethanolamine + S-adenosyl-L-methionine = a 1,2-diacyl-sn-glycero-3-phospho-N,N-dimethylethanolamine + S-adenosyl-L-homocysteine + H(+)</text>
        <dbReference type="Rhea" id="RHEA:32735"/>
        <dbReference type="ChEBI" id="CHEBI:15378"/>
        <dbReference type="ChEBI" id="CHEBI:57856"/>
        <dbReference type="ChEBI" id="CHEBI:59789"/>
        <dbReference type="ChEBI" id="CHEBI:64572"/>
        <dbReference type="ChEBI" id="CHEBI:64573"/>
        <dbReference type="EC" id="2.1.1.71"/>
    </reaction>
</comment>
<protein>
    <recommendedName>
        <fullName evidence="17">Phosphatidyl-N-methylethanolamine N-methyltransferase</fullName>
        <ecNumber evidence="17">2.1.1.71</ecNumber>
    </recommendedName>
    <alternativeName>
        <fullName evidence="17">Phospholipid methyltransferase</fullName>
        <shortName evidence="17">PLMT</shortName>
    </alternativeName>
</protein>
<dbReference type="Gene3D" id="1.20.120.1630">
    <property type="match status" value="1"/>
</dbReference>
<dbReference type="GO" id="GO:0006656">
    <property type="term" value="P:phosphatidylcholine biosynthetic process"/>
    <property type="evidence" value="ECO:0007669"/>
    <property type="project" value="UniProtKB-UniRule"/>
</dbReference>
<comment type="function">
    <text evidence="17">Catalyzes the second two steps of the methylation pathway of phosphatidylcholine biosynthesis, the SAM-dependent methylation of phosphatidylmonomethylethanolamine (PMME) to phosphatidyldimethylethanolamine (PDME) and of PDME to phosphatidylcholine (PC).</text>
</comment>
<dbReference type="InterPro" id="IPR024960">
    <property type="entry name" value="PEMT/MFAP"/>
</dbReference>
<dbReference type="FunFam" id="1.20.120.1630:FF:000005">
    <property type="entry name" value="Phosphatidylethanolamine N-methyltransferase"/>
    <property type="match status" value="1"/>
</dbReference>
<feature type="topological domain" description="Cytoplasmic" evidence="17">
    <location>
        <begin position="192"/>
        <end position="216"/>
    </location>
</feature>
<reference evidence="19 20" key="1">
    <citation type="submission" date="2019-01" db="EMBL/GenBank/DDBJ databases">
        <title>Draft Genome Sequencing of Zygosaccharomyces mellis Ca-7.</title>
        <authorList>
            <person name="Shiwa Y."/>
            <person name="Kanesaki Y."/>
            <person name="Ishige T."/>
            <person name="Mura K."/>
            <person name="Hori T."/>
            <person name="Tamura T."/>
        </authorList>
    </citation>
    <scope>NUCLEOTIDE SEQUENCE [LARGE SCALE GENOMIC DNA]</scope>
    <source>
        <strain evidence="19 20">Ca-7</strain>
    </source>
</reference>
<feature type="transmembrane region" description="Helical" evidence="18">
    <location>
        <begin position="173"/>
        <end position="190"/>
    </location>
</feature>
<dbReference type="Pfam" id="PF04191">
    <property type="entry name" value="PEMT"/>
    <property type="match status" value="1"/>
</dbReference>
<dbReference type="HAMAP" id="MF_03216">
    <property type="entry name" value="PLMT"/>
    <property type="match status" value="1"/>
</dbReference>
<name>A0A4C2E5F1_9SACH</name>
<accession>A0A4C2E5F1</accession>
<evidence type="ECO:0000256" key="15">
    <source>
        <dbReference type="ARBA" id="ARBA00051252"/>
    </source>
</evidence>
<dbReference type="AlphaFoldDB" id="A0A4C2E5F1"/>
<dbReference type="GO" id="GO:0032259">
    <property type="term" value="P:methylation"/>
    <property type="evidence" value="ECO:0007669"/>
    <property type="project" value="UniProtKB-KW"/>
</dbReference>
<organism evidence="19 20">
    <name type="scientific">Zygosaccharomyces mellis</name>
    <dbReference type="NCBI Taxonomy" id="42258"/>
    <lineage>
        <taxon>Eukaryota</taxon>
        <taxon>Fungi</taxon>
        <taxon>Dikarya</taxon>
        <taxon>Ascomycota</taxon>
        <taxon>Saccharomycotina</taxon>
        <taxon>Saccharomycetes</taxon>
        <taxon>Saccharomycetales</taxon>
        <taxon>Saccharomycetaceae</taxon>
        <taxon>Zygosaccharomyces</taxon>
    </lineage>
</organism>
<evidence type="ECO:0000256" key="11">
    <source>
        <dbReference type="ARBA" id="ARBA00023128"/>
    </source>
</evidence>
<proteinExistence type="inferred from homology"/>
<evidence type="ECO:0000256" key="13">
    <source>
        <dbReference type="ARBA" id="ARBA00023209"/>
    </source>
</evidence>
<comment type="subcellular location">
    <subcellularLocation>
        <location evidence="17">Endoplasmic reticulum membrane</location>
        <topology evidence="17">Multi-pass membrane protein</topology>
    </subcellularLocation>
    <subcellularLocation>
        <location evidence="17">Mitochondrion membrane</location>
        <topology evidence="17">Multi-pass membrane protein</topology>
    </subcellularLocation>
</comment>
<feature type="binding site" evidence="17">
    <location>
        <begin position="193"/>
        <end position="194"/>
    </location>
    <ligand>
        <name>S-adenosyl-L-methionine</name>
        <dbReference type="ChEBI" id="CHEBI:59789"/>
    </ligand>
</feature>
<dbReference type="UniPathway" id="UPA00753"/>
<dbReference type="PROSITE" id="PS51599">
    <property type="entry name" value="SAM_PEMT_PEM2"/>
    <property type="match status" value="1"/>
</dbReference>
<dbReference type="InterPro" id="IPR007318">
    <property type="entry name" value="Phopholipid_MeTrfase"/>
</dbReference>
<keyword evidence="9 17" id="KW-1133">Transmembrane helix</keyword>
<evidence type="ECO:0000256" key="3">
    <source>
        <dbReference type="ARBA" id="ARBA00022516"/>
    </source>
</evidence>
<dbReference type="PANTHER" id="PTHR15458">
    <property type="entry name" value="PHOSPHATIDYLETHANOLAMINE N-METHYLTRANSFERASE"/>
    <property type="match status" value="1"/>
</dbReference>
<keyword evidence="11 17" id="KW-0496">Mitochondrion</keyword>
<sequence length="216" mass="24651">MYLEEKFESLQSIYTQLINDIDFDKPSFSIAIYFIIFNPTFWNIVARLEYHTHFLSNFTGSARSGCYTLAGTIFLLGLCRDVYFKKALADQPTSPILDDDMITVTGRFCVIIGQVLVATSMWKLGITGTYLGDYFGILMDEIVTDFPFNVSSNPMYQGSTLTFIGYTLLEGKAAGLLLSFMVYSMYYFALKFEEPFTAMIYAKRDEERANRKKKAT</sequence>
<gene>
    <name evidence="19" type="primary">OPI3</name>
    <name evidence="19" type="ORF">ZYGM_000908</name>
</gene>
<comment type="pathway">
    <text evidence="1 17">Phospholipid metabolism; phosphatidylcholine biosynthesis.</text>
</comment>
<evidence type="ECO:0000256" key="6">
    <source>
        <dbReference type="ARBA" id="ARBA00022691"/>
    </source>
</evidence>
<keyword evidence="6 17" id="KW-0949">S-adenosyl-L-methionine</keyword>
<evidence type="ECO:0000256" key="12">
    <source>
        <dbReference type="ARBA" id="ARBA00023136"/>
    </source>
</evidence>
<keyword evidence="3 17" id="KW-0444">Lipid biosynthesis</keyword>
<comment type="caution">
    <text evidence="19">The sequence shown here is derived from an EMBL/GenBank/DDBJ whole genome shotgun (WGS) entry which is preliminary data.</text>
</comment>
<comment type="similarity">
    <text evidence="17">Belongs to the class VI-like SAM-binding methyltransferase superfamily. PEMT/PEM2 methyltransferase family.</text>
</comment>
<dbReference type="OrthoDB" id="8300106at2759"/>
<feature type="topological domain" description="Lumenal" evidence="17">
    <location>
        <begin position="1"/>
        <end position="25"/>
    </location>
</feature>
<feature type="binding site" evidence="17">
    <location>
        <begin position="111"/>
        <end position="113"/>
    </location>
    <ligand>
        <name>S-adenosyl-L-methionine</name>
        <dbReference type="ChEBI" id="CHEBI:59789"/>
    </ligand>
</feature>
<feature type="topological domain" description="Lumenal" evidence="17">
    <location>
        <begin position="128"/>
        <end position="170"/>
    </location>
</feature>
<evidence type="ECO:0000256" key="10">
    <source>
        <dbReference type="ARBA" id="ARBA00023098"/>
    </source>
</evidence>
<dbReference type="GO" id="GO:0031966">
    <property type="term" value="C:mitochondrial membrane"/>
    <property type="evidence" value="ECO:0007669"/>
    <property type="project" value="UniProtKB-SubCell"/>
</dbReference>
<keyword evidence="14 17" id="KW-1208">Phospholipid metabolism</keyword>
<evidence type="ECO:0000313" key="19">
    <source>
        <dbReference type="EMBL" id="GCE99400.1"/>
    </source>
</evidence>
<dbReference type="GO" id="GO:0000773">
    <property type="term" value="F:phosphatidyl-N-methylethanolamine N-methyltransferase activity"/>
    <property type="evidence" value="ECO:0007669"/>
    <property type="project" value="UniProtKB-UniRule"/>
</dbReference>
<keyword evidence="5 17" id="KW-0808">Transferase</keyword>
<keyword evidence="20" id="KW-1185">Reference proteome</keyword>
<evidence type="ECO:0000313" key="20">
    <source>
        <dbReference type="Proteomes" id="UP000301737"/>
    </source>
</evidence>
<comment type="catalytic activity">
    <reaction evidence="15">
        <text>a 1,2-diacyl-sn-glycero-3-phospho-N,N-dimethylethanolamine + S-adenosyl-L-methionine = a 1,2-diacyl-sn-glycero-3-phosphocholine + S-adenosyl-L-homocysteine + H(+)</text>
        <dbReference type="Rhea" id="RHEA:32739"/>
        <dbReference type="ChEBI" id="CHEBI:15378"/>
        <dbReference type="ChEBI" id="CHEBI:57643"/>
        <dbReference type="ChEBI" id="CHEBI:57856"/>
        <dbReference type="ChEBI" id="CHEBI:59789"/>
        <dbReference type="ChEBI" id="CHEBI:64572"/>
        <dbReference type="EC" id="2.1.1.71"/>
    </reaction>
</comment>
<keyword evidence="4 17" id="KW-0489">Methyltransferase</keyword>
<keyword evidence="8 17" id="KW-0256">Endoplasmic reticulum</keyword>
<evidence type="ECO:0000256" key="17">
    <source>
        <dbReference type="HAMAP-Rule" id="MF_03216"/>
    </source>
</evidence>
<feature type="topological domain" description="Cytoplasmic" evidence="17">
    <location>
        <begin position="80"/>
        <end position="106"/>
    </location>
</feature>
<dbReference type="PIRSF" id="PIRSF005444">
    <property type="entry name" value="PEMT"/>
    <property type="match status" value="1"/>
</dbReference>
<evidence type="ECO:0000256" key="8">
    <source>
        <dbReference type="ARBA" id="ARBA00022824"/>
    </source>
</evidence>
<evidence type="ECO:0000256" key="5">
    <source>
        <dbReference type="ARBA" id="ARBA00022679"/>
    </source>
</evidence>
<evidence type="ECO:0000256" key="1">
    <source>
        <dbReference type="ARBA" id="ARBA00004969"/>
    </source>
</evidence>
<dbReference type="GO" id="GO:0005789">
    <property type="term" value="C:endoplasmic reticulum membrane"/>
    <property type="evidence" value="ECO:0007669"/>
    <property type="project" value="UniProtKB-SubCell"/>
</dbReference>
<evidence type="ECO:0000256" key="16">
    <source>
        <dbReference type="ARBA" id="ARBA00052459"/>
    </source>
</evidence>
<evidence type="ECO:0000256" key="18">
    <source>
        <dbReference type="SAM" id="Phobius"/>
    </source>
</evidence>
<keyword evidence="13 17" id="KW-0594">Phospholipid biosynthesis</keyword>
<keyword evidence="7 17" id="KW-0812">Transmembrane</keyword>
<feature type="intramembrane region" description="Helical" evidence="17">
    <location>
        <begin position="26"/>
        <end position="46"/>
    </location>
</feature>